<evidence type="ECO:0000313" key="2">
    <source>
        <dbReference type="EMBL" id="AMC11914.1"/>
    </source>
</evidence>
<dbReference type="OrthoDB" id="1493562at2"/>
<protein>
    <recommendedName>
        <fullName evidence="1">DUF6884 domain-containing protein</fullName>
    </recommendedName>
</protein>
<feature type="domain" description="DUF6884" evidence="1">
    <location>
        <begin position="3"/>
        <end position="135"/>
    </location>
</feature>
<sequence length="140" mass="16413">MNKRTKAKEMYQSPLFKHSLEYAERLNRDKIFILSAHYGLLTLNTEIKPYDMTISNVSKKNRERKPQLKVLTKDEKVIWGQKILLELSNISDLKKDKFIVLAGLEYINSIINFLVNIEQPLKGVGLFDRISYLKKLKDEI</sequence>
<reference evidence="2 3" key="2">
    <citation type="journal article" date="2016" name="Int. J. Syst. Evol. Microbiol.">
        <title>Lutibacter profundi sp. nov., isolated from a deep-sea hydrothermal system on the Arctic Mid-Ocean Ridge and emended description of the genus Lutibacter.</title>
        <authorList>
            <person name="Le Moine Bauer S."/>
            <person name="Roalkvam I."/>
            <person name="Steen I.H."/>
            <person name="Dahle H."/>
        </authorList>
    </citation>
    <scope>NUCLEOTIDE SEQUENCE [LARGE SCALE GENOMIC DNA]</scope>
    <source>
        <strain evidence="2 3">LP1</strain>
    </source>
</reference>
<evidence type="ECO:0000313" key="3">
    <source>
        <dbReference type="Proteomes" id="UP000059672"/>
    </source>
</evidence>
<accession>A0A0X8G8B7</accession>
<dbReference type="KEGG" id="lut:Lupro_11840"/>
<dbReference type="InterPro" id="IPR049251">
    <property type="entry name" value="DUF6884"/>
</dbReference>
<keyword evidence="3" id="KW-1185">Reference proteome</keyword>
<gene>
    <name evidence="2" type="ORF">Lupro_11840</name>
</gene>
<dbReference type="Pfam" id="PF21818">
    <property type="entry name" value="DUF6884"/>
    <property type="match status" value="1"/>
</dbReference>
<name>A0A0X8G8B7_9FLAO</name>
<dbReference type="STRING" id="1622118.Lupro_11840"/>
<dbReference type="Proteomes" id="UP000059672">
    <property type="component" value="Chromosome"/>
</dbReference>
<proteinExistence type="predicted"/>
<reference evidence="3" key="1">
    <citation type="submission" date="2015-12" db="EMBL/GenBank/DDBJ databases">
        <title>Complete genome sequence of Lutibacter profundus strain LP1.</title>
        <authorList>
            <person name="Wissuwa J."/>
            <person name="Le Moine Bauer S."/>
            <person name="Stokke R."/>
            <person name="Dahle H."/>
            <person name="Steen I.H."/>
        </authorList>
    </citation>
    <scope>NUCLEOTIDE SEQUENCE [LARGE SCALE GENOMIC DNA]</scope>
    <source>
        <strain evidence="3">LP1</strain>
    </source>
</reference>
<evidence type="ECO:0000259" key="1">
    <source>
        <dbReference type="Pfam" id="PF21818"/>
    </source>
</evidence>
<organism evidence="2 3">
    <name type="scientific">Lutibacter profundi</name>
    <dbReference type="NCBI Taxonomy" id="1622118"/>
    <lineage>
        <taxon>Bacteria</taxon>
        <taxon>Pseudomonadati</taxon>
        <taxon>Bacteroidota</taxon>
        <taxon>Flavobacteriia</taxon>
        <taxon>Flavobacteriales</taxon>
        <taxon>Flavobacteriaceae</taxon>
        <taxon>Lutibacter</taxon>
    </lineage>
</organism>
<dbReference type="EMBL" id="CP013355">
    <property type="protein sequence ID" value="AMC11914.1"/>
    <property type="molecule type" value="Genomic_DNA"/>
</dbReference>
<dbReference type="AlphaFoldDB" id="A0A0X8G8B7"/>